<organism evidence="3 4">
    <name type="scientific">Stereocaulon virgatum</name>
    <dbReference type="NCBI Taxonomy" id="373712"/>
    <lineage>
        <taxon>Eukaryota</taxon>
        <taxon>Fungi</taxon>
        <taxon>Dikarya</taxon>
        <taxon>Ascomycota</taxon>
        <taxon>Pezizomycotina</taxon>
        <taxon>Lecanoromycetes</taxon>
        <taxon>OSLEUM clade</taxon>
        <taxon>Lecanoromycetidae</taxon>
        <taxon>Lecanorales</taxon>
        <taxon>Lecanorineae</taxon>
        <taxon>Stereocaulaceae</taxon>
        <taxon>Stereocaulon</taxon>
    </lineage>
</organism>
<evidence type="ECO:0000313" key="4">
    <source>
        <dbReference type="Proteomes" id="UP001590950"/>
    </source>
</evidence>
<keyword evidence="1" id="KW-0812">Transmembrane</keyword>
<dbReference type="EMBL" id="JBEFKJ010000009">
    <property type="protein sequence ID" value="KAL2044474.1"/>
    <property type="molecule type" value="Genomic_DNA"/>
</dbReference>
<evidence type="ECO:0000313" key="3">
    <source>
        <dbReference type="EMBL" id="KAL2044474.1"/>
    </source>
</evidence>
<feature type="transmembrane region" description="Helical" evidence="1">
    <location>
        <begin position="241"/>
        <end position="260"/>
    </location>
</feature>
<sequence length="288" mass="32520">MNTNHDTSREPGYSNLASVMAAHPELAIFRTLSTLNTQNLLYLQAELMHLEKELEDIREDDNSSKDLDRRSTDKNWLSLQKSLEEGRDPFQWVKCLEVRAKLAEYNTTLLQLSQISASPRPTPHNLSMLRSWLERPRYGDAFLKGIESKTWDPEKAPTQFITLSPQPAEQDALSSALRKFIPGFFHRHIGHRWKKPTDDNIFEYNDSHLDRAARGVCTLISALLPTLSIFVLYYVRHAPARLGLVLAFTTIFAVVLQLVARATPKEVFAATAAFAAVQVVFVGSTTPA</sequence>
<feature type="domain" description="DUF6594" evidence="2">
    <location>
        <begin position="13"/>
        <end position="279"/>
    </location>
</feature>
<protein>
    <recommendedName>
        <fullName evidence="2">DUF6594 domain-containing protein</fullName>
    </recommendedName>
</protein>
<keyword evidence="1" id="KW-1133">Transmembrane helix</keyword>
<reference evidence="3 4" key="1">
    <citation type="submission" date="2024-09" db="EMBL/GenBank/DDBJ databases">
        <title>Rethinking Asexuality: The Enigmatic Case of Functional Sexual Genes in Lepraria (Stereocaulaceae).</title>
        <authorList>
            <person name="Doellman M."/>
            <person name="Sun Y."/>
            <person name="Barcenas-Pena A."/>
            <person name="Lumbsch H.T."/>
            <person name="Grewe F."/>
        </authorList>
    </citation>
    <scope>NUCLEOTIDE SEQUENCE [LARGE SCALE GENOMIC DNA]</scope>
    <source>
        <strain evidence="3 4">Mercado 3170</strain>
    </source>
</reference>
<feature type="transmembrane region" description="Helical" evidence="1">
    <location>
        <begin position="267"/>
        <end position="286"/>
    </location>
</feature>
<evidence type="ECO:0000256" key="1">
    <source>
        <dbReference type="SAM" id="Phobius"/>
    </source>
</evidence>
<evidence type="ECO:0000259" key="2">
    <source>
        <dbReference type="Pfam" id="PF20237"/>
    </source>
</evidence>
<comment type="caution">
    <text evidence="3">The sequence shown here is derived from an EMBL/GenBank/DDBJ whole genome shotgun (WGS) entry which is preliminary data.</text>
</comment>
<dbReference type="PANTHER" id="PTHR34502:SF5">
    <property type="entry name" value="DUF6594 DOMAIN-CONTAINING PROTEIN"/>
    <property type="match status" value="1"/>
</dbReference>
<dbReference type="PANTHER" id="PTHR34502">
    <property type="entry name" value="DUF6594 DOMAIN-CONTAINING PROTEIN-RELATED"/>
    <property type="match status" value="1"/>
</dbReference>
<dbReference type="InterPro" id="IPR046529">
    <property type="entry name" value="DUF6594"/>
</dbReference>
<gene>
    <name evidence="3" type="ORF">N7G274_003179</name>
</gene>
<name>A0ABR4AF76_9LECA</name>
<accession>A0ABR4AF76</accession>
<proteinExistence type="predicted"/>
<keyword evidence="1" id="KW-0472">Membrane</keyword>
<feature type="transmembrane region" description="Helical" evidence="1">
    <location>
        <begin position="216"/>
        <end position="235"/>
    </location>
</feature>
<dbReference type="Proteomes" id="UP001590950">
    <property type="component" value="Unassembled WGS sequence"/>
</dbReference>
<keyword evidence="4" id="KW-1185">Reference proteome</keyword>
<dbReference type="Pfam" id="PF20237">
    <property type="entry name" value="DUF6594"/>
    <property type="match status" value="1"/>
</dbReference>